<dbReference type="InterPro" id="IPR050401">
    <property type="entry name" value="Cyclic_nucleotide_synthase"/>
</dbReference>
<evidence type="ECO:0000256" key="13">
    <source>
        <dbReference type="ARBA" id="ARBA00023293"/>
    </source>
</evidence>
<dbReference type="InterPro" id="IPR001170">
    <property type="entry name" value="ANPR/GUC"/>
</dbReference>
<evidence type="ECO:0000256" key="3">
    <source>
        <dbReference type="ARBA" id="ARBA00012202"/>
    </source>
</evidence>
<keyword evidence="5 16" id="KW-0732">Signal</keyword>
<dbReference type="GO" id="GO:0005524">
    <property type="term" value="F:ATP binding"/>
    <property type="evidence" value="ECO:0007669"/>
    <property type="project" value="InterPro"/>
</dbReference>
<dbReference type="SUPFAM" id="SSF55073">
    <property type="entry name" value="Nucleotide cyclase"/>
    <property type="match status" value="1"/>
</dbReference>
<evidence type="ECO:0000259" key="18">
    <source>
        <dbReference type="PROSITE" id="PS50125"/>
    </source>
</evidence>
<evidence type="ECO:0000256" key="7">
    <source>
        <dbReference type="ARBA" id="ARBA00022989"/>
    </source>
</evidence>
<dbReference type="PRINTS" id="PR00255">
    <property type="entry name" value="NATPEPTIDER"/>
</dbReference>
<evidence type="ECO:0000256" key="5">
    <source>
        <dbReference type="ARBA" id="ARBA00022729"/>
    </source>
</evidence>
<dbReference type="EC" id="4.6.1.2" evidence="3 15"/>
<evidence type="ECO:0000256" key="12">
    <source>
        <dbReference type="ARBA" id="ARBA00023239"/>
    </source>
</evidence>
<comment type="catalytic activity">
    <reaction evidence="1 15">
        <text>GTP = 3',5'-cyclic GMP + diphosphate</text>
        <dbReference type="Rhea" id="RHEA:13665"/>
        <dbReference type="ChEBI" id="CHEBI:33019"/>
        <dbReference type="ChEBI" id="CHEBI:37565"/>
        <dbReference type="ChEBI" id="CHEBI:57746"/>
        <dbReference type="EC" id="4.6.1.2"/>
    </reaction>
</comment>
<dbReference type="InterPro" id="IPR000719">
    <property type="entry name" value="Prot_kinase_dom"/>
</dbReference>
<gene>
    <name evidence="19" type="ORF">LSH36_521g01026</name>
</gene>
<dbReference type="Pfam" id="PF00211">
    <property type="entry name" value="Guanylate_cyc"/>
    <property type="match status" value="1"/>
</dbReference>
<keyword evidence="10" id="KW-0675">Receptor</keyword>
<feature type="signal peptide" evidence="16">
    <location>
        <begin position="1"/>
        <end position="21"/>
    </location>
</feature>
<evidence type="ECO:0000313" key="20">
    <source>
        <dbReference type="Proteomes" id="UP001208570"/>
    </source>
</evidence>
<dbReference type="FunFam" id="1.10.510.10:FF:000420">
    <property type="entry name" value="Guanylate cyclase"/>
    <property type="match status" value="1"/>
</dbReference>
<dbReference type="SMART" id="SM00044">
    <property type="entry name" value="CYCc"/>
    <property type="match status" value="1"/>
</dbReference>
<protein>
    <recommendedName>
        <fullName evidence="3 15">Guanylate cyclase</fullName>
        <ecNumber evidence="3 15">4.6.1.2</ecNumber>
    </recommendedName>
</protein>
<evidence type="ECO:0000256" key="16">
    <source>
        <dbReference type="SAM" id="SignalP"/>
    </source>
</evidence>
<dbReference type="GO" id="GO:0035556">
    <property type="term" value="P:intracellular signal transduction"/>
    <property type="evidence" value="ECO:0007669"/>
    <property type="project" value="InterPro"/>
</dbReference>
<dbReference type="GO" id="GO:0007168">
    <property type="term" value="P:receptor guanylyl cyclase signaling pathway"/>
    <property type="evidence" value="ECO:0007669"/>
    <property type="project" value="TreeGrafter"/>
</dbReference>
<dbReference type="Gene3D" id="6.10.250.780">
    <property type="match status" value="1"/>
</dbReference>
<comment type="caution">
    <text evidence="19">The sequence shown here is derived from an EMBL/GenBank/DDBJ whole genome shotgun (WGS) entry which is preliminary data.</text>
</comment>
<dbReference type="GO" id="GO:0004672">
    <property type="term" value="F:protein kinase activity"/>
    <property type="evidence" value="ECO:0007669"/>
    <property type="project" value="InterPro"/>
</dbReference>
<dbReference type="GO" id="GO:0004383">
    <property type="term" value="F:guanylate cyclase activity"/>
    <property type="evidence" value="ECO:0007669"/>
    <property type="project" value="UniProtKB-EC"/>
</dbReference>
<keyword evidence="7" id="KW-1133">Transmembrane helix</keyword>
<dbReference type="GO" id="GO:0005886">
    <property type="term" value="C:plasma membrane"/>
    <property type="evidence" value="ECO:0007669"/>
    <property type="project" value="TreeGrafter"/>
</dbReference>
<keyword evidence="8" id="KW-0342">GTP-binding</keyword>
<evidence type="ECO:0000259" key="17">
    <source>
        <dbReference type="PROSITE" id="PS50011"/>
    </source>
</evidence>
<dbReference type="InterPro" id="IPR011009">
    <property type="entry name" value="Kinase-like_dom_sf"/>
</dbReference>
<dbReference type="Gene3D" id="1.10.510.10">
    <property type="entry name" value="Transferase(Phosphotransferase) domain 1"/>
    <property type="match status" value="1"/>
</dbReference>
<keyword evidence="12 14" id="KW-0456">Lyase</keyword>
<dbReference type="PANTHER" id="PTHR11920">
    <property type="entry name" value="GUANYLYL CYCLASE"/>
    <property type="match status" value="1"/>
</dbReference>
<dbReference type="GO" id="GO:0004016">
    <property type="term" value="F:adenylate cyclase activity"/>
    <property type="evidence" value="ECO:0007669"/>
    <property type="project" value="TreeGrafter"/>
</dbReference>
<dbReference type="PROSITE" id="PS00452">
    <property type="entry name" value="GUANYLATE_CYCLASE_1"/>
    <property type="match status" value="1"/>
</dbReference>
<dbReference type="CDD" id="cd06352">
    <property type="entry name" value="PBP1_NPR_GC-like"/>
    <property type="match status" value="1"/>
</dbReference>
<dbReference type="InterPro" id="IPR001054">
    <property type="entry name" value="A/G_cyclase"/>
</dbReference>
<comment type="subcellular location">
    <subcellularLocation>
        <location evidence="2">Membrane</location>
        <topology evidence="2">Single-pass type I membrane protein</topology>
    </subcellularLocation>
</comment>
<accession>A0AAD9J8U7</accession>
<dbReference type="CDD" id="cd07302">
    <property type="entry name" value="CHD"/>
    <property type="match status" value="1"/>
</dbReference>
<dbReference type="InterPro" id="IPR001245">
    <property type="entry name" value="Ser-Thr/Tyr_kinase_cat_dom"/>
</dbReference>
<keyword evidence="9" id="KW-0472">Membrane</keyword>
<feature type="domain" description="Protein kinase" evidence="17">
    <location>
        <begin position="458"/>
        <end position="740"/>
    </location>
</feature>
<proteinExistence type="inferred from homology"/>
<dbReference type="EMBL" id="JAODUP010000521">
    <property type="protein sequence ID" value="KAK2148020.1"/>
    <property type="molecule type" value="Genomic_DNA"/>
</dbReference>
<evidence type="ECO:0000256" key="8">
    <source>
        <dbReference type="ARBA" id="ARBA00023134"/>
    </source>
</evidence>
<evidence type="ECO:0000256" key="2">
    <source>
        <dbReference type="ARBA" id="ARBA00004479"/>
    </source>
</evidence>
<comment type="similarity">
    <text evidence="14">Belongs to the adenylyl cyclase class-4/guanylyl cyclase family.</text>
</comment>
<dbReference type="InterPro" id="IPR001828">
    <property type="entry name" value="ANF_lig-bd_rcpt"/>
</dbReference>
<evidence type="ECO:0000256" key="9">
    <source>
        <dbReference type="ARBA" id="ARBA00023136"/>
    </source>
</evidence>
<dbReference type="PROSITE" id="PS50011">
    <property type="entry name" value="PROTEIN_KINASE_DOM"/>
    <property type="match status" value="1"/>
</dbReference>
<dbReference type="InterPro" id="IPR018297">
    <property type="entry name" value="A/G_cyclase_CS"/>
</dbReference>
<evidence type="ECO:0000256" key="14">
    <source>
        <dbReference type="RuleBase" id="RU000405"/>
    </source>
</evidence>
<organism evidence="19 20">
    <name type="scientific">Paralvinella palmiformis</name>
    <dbReference type="NCBI Taxonomy" id="53620"/>
    <lineage>
        <taxon>Eukaryota</taxon>
        <taxon>Metazoa</taxon>
        <taxon>Spiralia</taxon>
        <taxon>Lophotrochozoa</taxon>
        <taxon>Annelida</taxon>
        <taxon>Polychaeta</taxon>
        <taxon>Sedentaria</taxon>
        <taxon>Canalipalpata</taxon>
        <taxon>Terebellida</taxon>
        <taxon>Terebelliformia</taxon>
        <taxon>Alvinellidae</taxon>
        <taxon>Paralvinella</taxon>
    </lineage>
</organism>
<sequence length="1002" mass="113977">MAYVIGYVRLMFLCFSSTTAGSHFRLGLSTSSLSTPYTGAAVSLAIERAQREGMLTGHTFSIPYRLGSCQDPAVGMTNAIELVEVEKVDVVLGLFCSWVCIPTGYYYKYFNMPMFPMACTSPVLENRLLFPTLVRCAPNNNKMGEAMGVIVTEYGWSRIALLTQKNPVCEYGVDAIQNRMKALNVTVAEDIVFNEQFKDEELEFDLRRIQGRARIIILCHWGKNVIIRIMSIAERLGMANSEYVYINYDMLPRGENERPWPLDSETDIAIKKDTFNVFKQVDEYSMFLTDCAYLYLMILEEILSEGRNYSDGTLFYEKAKNRDFSGLTGRVRLDSNADRSPDYWLWHCEPDEDQCEPYAVVSSADQEYQQFIEPYWGTANNEPPPDMPECGYIGELCLENKDRILTIATTLSLVAVGCFSCRHLHEKHQREKHLLMMTWKINYSDIMFSKKAIGSLAFSLKSLKSQHSFASVQSPRAIFERNVQRRTKIGVYNGSYVAVKHIDKPSVNLTREQLIELNTMKELVHQNINTFVGACIDAPNLCFVTSYCSKGSIQDVLENDNINLDWMFKISLLTDLINGMIYIEKTPFRSHGSLKSTNCLIDSRWVLKVSGFGLVKFKEGAKENEESEFKRHERLLWTAPELLRLSRDDRPLNGTQKGDVYSFGIILQEVIYRMAPFFDIATPKEIVDRVKNRQEVPYRPVPPDGHGSGGAPSGVIQVMQKCWQEEPAARPTFEEIRKLFRGINKGRRTNIMDNIISMLEKYASNLESLVQQRTGELMEEKKKTDILLYRMLPTIVAEKLKKGESVEPEMYDGVTIYFSDIVGFTSLASASTPMQIVDLLNDLYTTFDQTIQRYDVYKVETIGDAYMTVSGLPVRNGNRHVVEIADMAIALLDEVLTFRIRHIPDRTLQLRIGLHTGPCAAGIVGQTMPRYCLFGDTVNMASRMESTGEAQKIHVSEATRQALEIFPRYKCIPRGNTAVKGKGVLPTYWLEVRCHTEELASY</sequence>
<evidence type="ECO:0000256" key="1">
    <source>
        <dbReference type="ARBA" id="ARBA00001436"/>
    </source>
</evidence>
<dbReference type="GO" id="GO:0001653">
    <property type="term" value="F:peptide receptor activity"/>
    <property type="evidence" value="ECO:0007669"/>
    <property type="project" value="TreeGrafter"/>
</dbReference>
<evidence type="ECO:0000256" key="6">
    <source>
        <dbReference type="ARBA" id="ARBA00022741"/>
    </source>
</evidence>
<evidence type="ECO:0000256" key="10">
    <source>
        <dbReference type="ARBA" id="ARBA00023170"/>
    </source>
</evidence>
<evidence type="ECO:0000256" key="15">
    <source>
        <dbReference type="RuleBase" id="RU003431"/>
    </source>
</evidence>
<evidence type="ECO:0000256" key="4">
    <source>
        <dbReference type="ARBA" id="ARBA00022692"/>
    </source>
</evidence>
<reference evidence="19" key="1">
    <citation type="journal article" date="2023" name="Mol. Biol. Evol.">
        <title>Third-Generation Sequencing Reveals the Adaptive Role of the Epigenome in Three Deep-Sea Polychaetes.</title>
        <authorList>
            <person name="Perez M."/>
            <person name="Aroh O."/>
            <person name="Sun Y."/>
            <person name="Lan Y."/>
            <person name="Juniper S.K."/>
            <person name="Young C.R."/>
            <person name="Angers B."/>
            <person name="Qian P.Y."/>
        </authorList>
    </citation>
    <scope>NUCLEOTIDE SEQUENCE</scope>
    <source>
        <strain evidence="19">P08H-3</strain>
    </source>
</reference>
<dbReference type="SUPFAM" id="SSF53822">
    <property type="entry name" value="Periplasmic binding protein-like I"/>
    <property type="match status" value="1"/>
</dbReference>
<feature type="domain" description="Guanylate cyclase" evidence="18">
    <location>
        <begin position="815"/>
        <end position="945"/>
    </location>
</feature>
<dbReference type="InterPro" id="IPR028082">
    <property type="entry name" value="Peripla_BP_I"/>
</dbReference>
<keyword evidence="6" id="KW-0547">Nucleotide-binding</keyword>
<dbReference type="Pfam" id="PF01094">
    <property type="entry name" value="ANF_receptor"/>
    <property type="match status" value="1"/>
</dbReference>
<keyword evidence="13 15" id="KW-0141">cGMP biosynthesis</keyword>
<keyword evidence="4" id="KW-0812">Transmembrane</keyword>
<evidence type="ECO:0000313" key="19">
    <source>
        <dbReference type="EMBL" id="KAK2148020.1"/>
    </source>
</evidence>
<dbReference type="PANTHER" id="PTHR11920:SF502">
    <property type="entry name" value="GUANYLATE CYCLASE"/>
    <property type="match status" value="1"/>
</dbReference>
<evidence type="ECO:0000256" key="11">
    <source>
        <dbReference type="ARBA" id="ARBA00023180"/>
    </source>
</evidence>
<dbReference type="SUPFAM" id="SSF56112">
    <property type="entry name" value="Protein kinase-like (PK-like)"/>
    <property type="match status" value="1"/>
</dbReference>
<dbReference type="PROSITE" id="PS50125">
    <property type="entry name" value="GUANYLATE_CYCLASE_2"/>
    <property type="match status" value="1"/>
</dbReference>
<dbReference type="AlphaFoldDB" id="A0AAD9J8U7"/>
<dbReference type="InterPro" id="IPR029787">
    <property type="entry name" value="Nucleotide_cyclase"/>
</dbReference>
<name>A0AAD9J8U7_9ANNE</name>
<keyword evidence="20" id="KW-1185">Reference proteome</keyword>
<dbReference type="Pfam" id="PF07714">
    <property type="entry name" value="PK_Tyr_Ser-Thr"/>
    <property type="match status" value="1"/>
</dbReference>
<dbReference type="Proteomes" id="UP001208570">
    <property type="component" value="Unassembled WGS sequence"/>
</dbReference>
<keyword evidence="11" id="KW-0325">Glycoprotein</keyword>
<feature type="chain" id="PRO_5041912323" description="Guanylate cyclase" evidence="16">
    <location>
        <begin position="22"/>
        <end position="1002"/>
    </location>
</feature>
<dbReference type="FunFam" id="3.30.70.1230:FF:000019">
    <property type="entry name" value="Guanylate cyclase"/>
    <property type="match status" value="1"/>
</dbReference>
<dbReference type="GO" id="GO:0005525">
    <property type="term" value="F:GTP binding"/>
    <property type="evidence" value="ECO:0007669"/>
    <property type="project" value="UniProtKB-KW"/>
</dbReference>
<dbReference type="Gene3D" id="3.30.70.1230">
    <property type="entry name" value="Nucleotide cyclase"/>
    <property type="match status" value="1"/>
</dbReference>
<dbReference type="Gene3D" id="3.40.50.2300">
    <property type="match status" value="2"/>
</dbReference>